<accession>A0ABW2B8N4</accession>
<keyword evidence="2" id="KW-1185">Reference proteome</keyword>
<comment type="caution">
    <text evidence="1">The sequence shown here is derived from an EMBL/GenBank/DDBJ whole genome shotgun (WGS) entry which is preliminary data.</text>
</comment>
<dbReference type="EMBL" id="JBHSWG010000003">
    <property type="protein sequence ID" value="MFC6761946.1"/>
    <property type="molecule type" value="Genomic_DNA"/>
</dbReference>
<evidence type="ECO:0000313" key="2">
    <source>
        <dbReference type="Proteomes" id="UP001596353"/>
    </source>
</evidence>
<proteinExistence type="predicted"/>
<gene>
    <name evidence="1" type="ORF">ACFQFQ_24545</name>
</gene>
<dbReference type="Proteomes" id="UP001596353">
    <property type="component" value="Unassembled WGS sequence"/>
</dbReference>
<organism evidence="1 2">
    <name type="scientific">Sulfitobacter porphyrae</name>
    <dbReference type="NCBI Taxonomy" id="1246864"/>
    <lineage>
        <taxon>Bacteria</taxon>
        <taxon>Pseudomonadati</taxon>
        <taxon>Pseudomonadota</taxon>
        <taxon>Alphaproteobacteria</taxon>
        <taxon>Rhodobacterales</taxon>
        <taxon>Roseobacteraceae</taxon>
        <taxon>Sulfitobacter</taxon>
    </lineage>
</organism>
<evidence type="ECO:0000313" key="1">
    <source>
        <dbReference type="EMBL" id="MFC6761946.1"/>
    </source>
</evidence>
<sequence length="137" mass="14573">MKKFTRRAALFGAGGAAGWTLSRSFGPNLPVYDGTRRIASGAGETTLNDASGLSPTPIHKHMIVKQDPDEALIAIVRQELAAARKDGRPLNVGAARHSMGVRPFPATARPSPLTMDRWNWTAPAAAIVPMPGHVGLR</sequence>
<reference evidence="2" key="1">
    <citation type="journal article" date="2019" name="Int. J. Syst. Evol. Microbiol.">
        <title>The Global Catalogue of Microorganisms (GCM) 10K type strain sequencing project: providing services to taxonomists for standard genome sequencing and annotation.</title>
        <authorList>
            <consortium name="The Broad Institute Genomics Platform"/>
            <consortium name="The Broad Institute Genome Sequencing Center for Infectious Disease"/>
            <person name="Wu L."/>
            <person name="Ma J."/>
        </authorList>
    </citation>
    <scope>NUCLEOTIDE SEQUENCE [LARGE SCALE GENOMIC DNA]</scope>
    <source>
        <strain evidence="2">CCUG 66188</strain>
    </source>
</reference>
<protein>
    <submittedName>
        <fullName evidence="1">Uncharacterized protein</fullName>
    </submittedName>
</protein>
<name>A0ABW2B8N4_9RHOB</name>